<proteinExistence type="predicted"/>
<dbReference type="AlphaFoldDB" id="A0A7R8AHU0"/>
<gene>
    <name evidence="2" type="ORF">APUU_12249A</name>
</gene>
<dbReference type="KEGG" id="apuu:APUU_12249A"/>
<keyword evidence="1" id="KW-0175">Coiled coil</keyword>
<feature type="coiled-coil region" evidence="1">
    <location>
        <begin position="63"/>
        <end position="104"/>
    </location>
</feature>
<keyword evidence="3" id="KW-1185">Reference proteome</keyword>
<sequence>MSRIKGKLAAAAGEDGRLPAVDIIRNVTYAIGDSKDDLGPFSGVTVTRNTSLLDVVHGTISRFENLQAECNEAKAARNTAREELKTLRAEYNRAKKRIETIQASYGHSENAREALAKQVEALAEILQLPEHGRSPEDIIMTLVADVNEANEQAKKDEKFVAKSLDSAAQLQEDAREAEAAAQTRLLVLQEEYDAVNSNLENIQMNYEAVKHRLDSNQQERQKLDTIIDRFRAIWESILNAWDSCYNRRTEDFRNGVLQVWEHLHREIWSGNLPLASPAQVGLPAGDSRYAPWAVTNNFPNLDSEMKHDLSLSLDCIFNDAFNLLK</sequence>
<reference evidence="2" key="1">
    <citation type="submission" date="2021-01" db="EMBL/GenBank/DDBJ databases">
        <authorList>
            <consortium name="Aspergillus puulaauensis MK2 genome sequencing consortium"/>
            <person name="Kazuki M."/>
            <person name="Futagami T."/>
        </authorList>
    </citation>
    <scope>NUCLEOTIDE SEQUENCE</scope>
    <source>
        <strain evidence="2">MK2</strain>
    </source>
</reference>
<evidence type="ECO:0000313" key="3">
    <source>
        <dbReference type="Proteomes" id="UP000654913"/>
    </source>
</evidence>
<dbReference type="RefSeq" id="XP_041551615.1">
    <property type="nucleotide sequence ID" value="XM_041698429.1"/>
</dbReference>
<dbReference type="GeneID" id="64969426"/>
<accession>A0A7R8AHU0</accession>
<protein>
    <submittedName>
        <fullName evidence="2">Uncharacterized protein</fullName>
    </submittedName>
</protein>
<reference evidence="2" key="2">
    <citation type="submission" date="2021-02" db="EMBL/GenBank/DDBJ databases">
        <title>Aspergillus puulaauensis MK2 genome sequence.</title>
        <authorList>
            <person name="Futagami T."/>
            <person name="Mori K."/>
            <person name="Kadooka C."/>
            <person name="Tanaka T."/>
        </authorList>
    </citation>
    <scope>NUCLEOTIDE SEQUENCE</scope>
    <source>
        <strain evidence="2">MK2</strain>
    </source>
</reference>
<name>A0A7R8AHU0_9EURO</name>
<dbReference type="EMBL" id="AP024443">
    <property type="protein sequence ID" value="BCS19421.1"/>
    <property type="molecule type" value="Genomic_DNA"/>
</dbReference>
<dbReference type="Proteomes" id="UP000654913">
    <property type="component" value="Chromosome 1"/>
</dbReference>
<evidence type="ECO:0000313" key="2">
    <source>
        <dbReference type="EMBL" id="BCS19421.1"/>
    </source>
</evidence>
<feature type="coiled-coil region" evidence="1">
    <location>
        <begin position="160"/>
        <end position="219"/>
    </location>
</feature>
<organism evidence="2 3">
    <name type="scientific">Aspergillus puulaauensis</name>
    <dbReference type="NCBI Taxonomy" id="1220207"/>
    <lineage>
        <taxon>Eukaryota</taxon>
        <taxon>Fungi</taxon>
        <taxon>Dikarya</taxon>
        <taxon>Ascomycota</taxon>
        <taxon>Pezizomycotina</taxon>
        <taxon>Eurotiomycetes</taxon>
        <taxon>Eurotiomycetidae</taxon>
        <taxon>Eurotiales</taxon>
        <taxon>Aspergillaceae</taxon>
        <taxon>Aspergillus</taxon>
    </lineage>
</organism>
<evidence type="ECO:0000256" key="1">
    <source>
        <dbReference type="SAM" id="Coils"/>
    </source>
</evidence>